<gene>
    <name evidence="3" type="ordered locus">MYPE4230</name>
</gene>
<dbReference type="SUPFAM" id="SSF46785">
    <property type="entry name" value="Winged helix' DNA-binding domain"/>
    <property type="match status" value="1"/>
</dbReference>
<dbReference type="Gene3D" id="3.40.50.300">
    <property type="entry name" value="P-loop containing nucleotide triphosphate hydrolases"/>
    <property type="match status" value="1"/>
</dbReference>
<dbReference type="SUPFAM" id="SSF52540">
    <property type="entry name" value="P-loop containing nucleoside triphosphate hydrolases"/>
    <property type="match status" value="1"/>
</dbReference>
<dbReference type="Proteomes" id="UP000002522">
    <property type="component" value="Chromosome"/>
</dbReference>
<dbReference type="InParanoid" id="Q8EVY6"/>
<evidence type="ECO:0008006" key="5">
    <source>
        <dbReference type="Google" id="ProtNLM"/>
    </source>
</evidence>
<reference evidence="3 4" key="1">
    <citation type="journal article" date="2002" name="Nucleic Acids Res.">
        <title>The complete genomic sequence of Mycoplasma penetrans, an intracellular bacterial pathogen in humans.</title>
        <authorList>
            <person name="Sasaki Y."/>
            <person name="Ishikawa J."/>
            <person name="Yamashita A."/>
            <person name="Oshima K."/>
            <person name="Kenri T."/>
            <person name="Furuya K."/>
            <person name="Yoshino C."/>
            <person name="Horino A."/>
            <person name="Shiba T."/>
            <person name="Sasaki T."/>
            <person name="Hattori M."/>
        </authorList>
    </citation>
    <scope>NUCLEOTIDE SEQUENCE [LARGE SCALE GENOMIC DNA]</scope>
    <source>
        <strain evidence="3 4">HF-2</strain>
    </source>
</reference>
<evidence type="ECO:0000313" key="4">
    <source>
        <dbReference type="Proteomes" id="UP000002522"/>
    </source>
</evidence>
<evidence type="ECO:0000259" key="2">
    <source>
        <dbReference type="Pfam" id="PF03008"/>
    </source>
</evidence>
<name>Q8EVY6_MALP2</name>
<dbReference type="InterPro" id="IPR027417">
    <property type="entry name" value="P-loop_NTPase"/>
</dbReference>
<dbReference type="InterPro" id="IPR011335">
    <property type="entry name" value="Restrct_endonuc-II-like"/>
</dbReference>
<evidence type="ECO:0000259" key="1">
    <source>
        <dbReference type="Pfam" id="PF01637"/>
    </source>
</evidence>
<dbReference type="InterPro" id="IPR004256">
    <property type="entry name" value="DUF234"/>
</dbReference>
<feature type="domain" description="ATPase" evidence="1">
    <location>
        <begin position="2"/>
        <end position="202"/>
    </location>
</feature>
<accession>Q8EVY6</accession>
<dbReference type="HOGENOM" id="CLU_041137_0_0_14"/>
<dbReference type="GO" id="GO:0005524">
    <property type="term" value="F:ATP binding"/>
    <property type="evidence" value="ECO:0007669"/>
    <property type="project" value="InterPro"/>
</dbReference>
<dbReference type="KEGG" id="mpe:MYPE4230"/>
<dbReference type="SUPFAM" id="SSF52980">
    <property type="entry name" value="Restriction endonuclease-like"/>
    <property type="match status" value="1"/>
</dbReference>
<dbReference type="RefSeq" id="WP_011077247.1">
    <property type="nucleotide sequence ID" value="NC_004432.1"/>
</dbReference>
<dbReference type="InterPro" id="IPR011579">
    <property type="entry name" value="ATPase_dom"/>
</dbReference>
<dbReference type="Pfam" id="PF03008">
    <property type="entry name" value="DUF234"/>
    <property type="match status" value="1"/>
</dbReference>
<feature type="domain" description="DUF234" evidence="2">
    <location>
        <begin position="310"/>
        <end position="408"/>
    </location>
</feature>
<dbReference type="InterPro" id="IPR036390">
    <property type="entry name" value="WH_DNA-bd_sf"/>
</dbReference>
<protein>
    <recommendedName>
        <fullName evidence="5">ATPase</fullName>
    </recommendedName>
</protein>
<evidence type="ECO:0000313" key="3">
    <source>
        <dbReference type="EMBL" id="BAC44213.1"/>
    </source>
</evidence>
<proteinExistence type="predicted"/>
<keyword evidence="4" id="KW-1185">Reference proteome</keyword>
<dbReference type="PANTHER" id="PTHR34704">
    <property type="entry name" value="ATPASE"/>
    <property type="match status" value="1"/>
</dbReference>
<dbReference type="EMBL" id="BA000026">
    <property type="protein sequence ID" value="BAC44213.1"/>
    <property type="molecule type" value="Genomic_DNA"/>
</dbReference>
<sequence length="459" mass="54489">MFFGRAKELNILEEKYNSKKFESIIISGERKVGKSSLILESLKDCNCKTIYYEWSRNDLNYNLKWFSNAINLEFNQSTFQFFSSIESALEFLFQKSLEEKIIFVIDEYPYLIETIKFFDSILKKFIDKYHQKSKMKLIIIGSHTKTMNELKNYNAPLYGRFTYELVVKDFNYFEASLFYPNYSLEDKVKAYSVFGGTPYYLQFINPKISIDENIEKNILENKTVLDSPSVIYVDEIKNIPGSNAIFTHISNGKNKLSDLYNSFGKSSSHILFVLEPLTEMGLIVKETPINMLENRKRIFYYIEDNFLDFYYRYISAYKTLNFSGSSQDYYKRFIKEDLENTFIPKKFEKIVKQYLIEKNLRSELNTPFKNIGKYWHNDSKRKINVEFDVVYLDYDGVYNFIEVKYSKNKIKYSTIKEELFQIQQLDIKNFKMGFASKSGFDLEDESSYLLIDLKDIYSL</sequence>
<dbReference type="Pfam" id="PF01637">
    <property type="entry name" value="ATPase_2"/>
    <property type="match status" value="1"/>
</dbReference>
<dbReference type="AlphaFoldDB" id="Q8EVY6"/>
<organism evidence="3 4">
    <name type="scientific">Malacoplasma penetrans (strain HF-2)</name>
    <name type="common">Mycoplasma penetrans</name>
    <dbReference type="NCBI Taxonomy" id="272633"/>
    <lineage>
        <taxon>Bacteria</taxon>
        <taxon>Bacillati</taxon>
        <taxon>Mycoplasmatota</taxon>
        <taxon>Mycoplasmoidales</taxon>
        <taxon>Mycoplasmoidaceae</taxon>
        <taxon>Malacoplasma</taxon>
    </lineage>
</organism>
<dbReference type="eggNOG" id="COG1672">
    <property type="taxonomic scope" value="Bacteria"/>
</dbReference>
<dbReference type="PANTHER" id="PTHR34704:SF1">
    <property type="entry name" value="ATPASE"/>
    <property type="match status" value="1"/>
</dbReference>